<protein>
    <submittedName>
        <fullName evidence="2">Quinone oxidoreductase</fullName>
    </submittedName>
</protein>
<dbReference type="InterPro" id="IPR020843">
    <property type="entry name" value="ER"/>
</dbReference>
<dbReference type="InterPro" id="IPR013154">
    <property type="entry name" value="ADH-like_N"/>
</dbReference>
<dbReference type="SUPFAM" id="SSF50129">
    <property type="entry name" value="GroES-like"/>
    <property type="match status" value="1"/>
</dbReference>
<feature type="domain" description="Enoyl reductase (ER)" evidence="1">
    <location>
        <begin position="18"/>
        <end position="326"/>
    </location>
</feature>
<dbReference type="NCBIfam" id="TIGR02823">
    <property type="entry name" value="oxido_YhdH"/>
    <property type="match status" value="1"/>
</dbReference>
<keyword evidence="3" id="KW-1185">Reference proteome</keyword>
<dbReference type="RefSeq" id="WP_069020284.1">
    <property type="nucleotide sequence ID" value="NZ_LVJY01000006.1"/>
</dbReference>
<dbReference type="InterPro" id="IPR011032">
    <property type="entry name" value="GroES-like_sf"/>
</dbReference>
<dbReference type="InterPro" id="IPR036291">
    <property type="entry name" value="NAD(P)-bd_dom_sf"/>
</dbReference>
<dbReference type="STRING" id="1818881.A3196_08685"/>
<dbReference type="SUPFAM" id="SSF51735">
    <property type="entry name" value="NAD(P)-binding Rossmann-fold domains"/>
    <property type="match status" value="1"/>
</dbReference>
<dbReference type="EMBL" id="LVJZ01000003">
    <property type="protein sequence ID" value="ODB96827.1"/>
    <property type="molecule type" value="Genomic_DNA"/>
</dbReference>
<dbReference type="Pfam" id="PF00107">
    <property type="entry name" value="ADH_zinc_N"/>
    <property type="match status" value="1"/>
</dbReference>
<dbReference type="OrthoDB" id="9782155at2"/>
<organism evidence="2 3">
    <name type="scientific">Candidatus Thiodiazotropha endoloripes</name>
    <dbReference type="NCBI Taxonomy" id="1818881"/>
    <lineage>
        <taxon>Bacteria</taxon>
        <taxon>Pseudomonadati</taxon>
        <taxon>Pseudomonadota</taxon>
        <taxon>Gammaproteobacteria</taxon>
        <taxon>Chromatiales</taxon>
        <taxon>Sedimenticolaceae</taxon>
        <taxon>Candidatus Thiodiazotropha</taxon>
    </lineage>
</organism>
<dbReference type="Proteomes" id="UP000094849">
    <property type="component" value="Unassembled WGS sequence"/>
</dbReference>
<dbReference type="Pfam" id="PF08240">
    <property type="entry name" value="ADH_N"/>
    <property type="match status" value="1"/>
</dbReference>
<comment type="caution">
    <text evidence="2">The sequence shown here is derived from an EMBL/GenBank/DDBJ whole genome shotgun (WGS) entry which is preliminary data.</text>
</comment>
<dbReference type="AlphaFoldDB" id="A0A1E2UQ24"/>
<dbReference type="SMART" id="SM00829">
    <property type="entry name" value="PKS_ER"/>
    <property type="match status" value="1"/>
</dbReference>
<sequence length="328" mass="35483">MNSYRAFRINFRNSEHSAGIEELLLDSPEKGEVLIRVRYSSINYKDALAGTGKGKILRHFPLTGGIDAAGEVAESNDRRFKEGDQVVVTGYEMSATADGGYAEYLRVPADWVIPLPEGLTLEQSMALGTAGFTAALALHRMEINGQQPDMGPILVTGATGGVGCIAVNIFDGEGFEVHAVTGKQEQQSYLEHLGAQEVLGRDKIPPAHHALERAHWGGAVDNVGGAMLSSIACKIKPWGNIASIGLAGGHQLNTTVMPFILRGVSLLGIDSAGCPYPLRTEIWQRLATDLKPRHLDDIVQQKINLEQLPDTFERMLSGEIFGRTLVEV</sequence>
<dbReference type="InterPro" id="IPR014188">
    <property type="entry name" value="Acrylyl-CoA_reductase_AcuI"/>
</dbReference>
<dbReference type="CDD" id="cd05280">
    <property type="entry name" value="MDR_yhdh_yhfp"/>
    <property type="match status" value="1"/>
</dbReference>
<accession>A0A1E2UQ24</accession>
<dbReference type="Gene3D" id="3.90.180.10">
    <property type="entry name" value="Medium-chain alcohol dehydrogenases, catalytic domain"/>
    <property type="match status" value="1"/>
</dbReference>
<dbReference type="Gene3D" id="3.40.50.720">
    <property type="entry name" value="NAD(P)-binding Rossmann-like Domain"/>
    <property type="match status" value="1"/>
</dbReference>
<reference evidence="2 3" key="1">
    <citation type="submission" date="2016-03" db="EMBL/GenBank/DDBJ databases">
        <title>Chemosynthetic sulphur-oxidizing symbionts of marine invertebrate animals are capable of nitrogen fixation.</title>
        <authorList>
            <person name="Petersen J.M."/>
            <person name="Kemper A."/>
            <person name="Gruber-Vodicka H."/>
            <person name="Cardini U."/>
            <person name="Geest Mvander."/>
            <person name="Kleiner M."/>
            <person name="Bulgheresi S."/>
            <person name="Fussmann M."/>
            <person name="Herbold C."/>
            <person name="Seah B.K.B."/>
            <person name="Antony C.Paul."/>
            <person name="Liu D."/>
            <person name="Belitz A."/>
            <person name="Weber M."/>
        </authorList>
    </citation>
    <scope>NUCLEOTIDE SEQUENCE [LARGE SCALE GENOMIC DNA]</scope>
    <source>
        <strain evidence="2">G_D</strain>
    </source>
</reference>
<proteinExistence type="predicted"/>
<dbReference type="PANTHER" id="PTHR43677">
    <property type="entry name" value="SHORT-CHAIN DEHYDROGENASE/REDUCTASE"/>
    <property type="match status" value="1"/>
</dbReference>
<dbReference type="InterPro" id="IPR013149">
    <property type="entry name" value="ADH-like_C"/>
</dbReference>
<dbReference type="InterPro" id="IPR051397">
    <property type="entry name" value="Zn-ADH-like_protein"/>
</dbReference>
<name>A0A1E2UQ24_9GAMM</name>
<dbReference type="GO" id="GO:0043957">
    <property type="term" value="F:acryloyl-CoA reductase (NADPH) activity"/>
    <property type="evidence" value="ECO:0007669"/>
    <property type="project" value="TreeGrafter"/>
</dbReference>
<evidence type="ECO:0000313" key="3">
    <source>
        <dbReference type="Proteomes" id="UP000094849"/>
    </source>
</evidence>
<evidence type="ECO:0000259" key="1">
    <source>
        <dbReference type="SMART" id="SM00829"/>
    </source>
</evidence>
<gene>
    <name evidence="2" type="ORF">A3196_08685</name>
</gene>
<dbReference type="PANTHER" id="PTHR43677:SF1">
    <property type="entry name" value="ACRYLYL-COA REDUCTASE ACUI-RELATED"/>
    <property type="match status" value="1"/>
</dbReference>
<evidence type="ECO:0000313" key="2">
    <source>
        <dbReference type="EMBL" id="ODB96827.1"/>
    </source>
</evidence>